<evidence type="ECO:0000259" key="8">
    <source>
        <dbReference type="PROSITE" id="PS51918"/>
    </source>
</evidence>
<dbReference type="PROSITE" id="PS51918">
    <property type="entry name" value="RADICAL_SAM"/>
    <property type="match status" value="1"/>
</dbReference>
<dbReference type="EMBL" id="JABXWD010000709">
    <property type="protein sequence ID" value="MBV6343636.1"/>
    <property type="molecule type" value="Genomic_DNA"/>
</dbReference>
<comment type="cofactor">
    <cofactor evidence="1">
        <name>[4Fe-4S] cluster</name>
        <dbReference type="ChEBI" id="CHEBI:49883"/>
    </cofactor>
</comment>
<evidence type="ECO:0000256" key="3">
    <source>
        <dbReference type="ARBA" id="ARBA00022691"/>
    </source>
</evidence>
<keyword evidence="3" id="KW-0949">S-adenosyl-L-methionine</keyword>
<evidence type="ECO:0000256" key="1">
    <source>
        <dbReference type="ARBA" id="ARBA00001966"/>
    </source>
</evidence>
<keyword evidence="2" id="KW-0808">Transferase</keyword>
<dbReference type="Pfam" id="PF02310">
    <property type="entry name" value="B12-binding"/>
    <property type="match status" value="1"/>
</dbReference>
<dbReference type="SFLD" id="SFLDS00029">
    <property type="entry name" value="Radical_SAM"/>
    <property type="match status" value="1"/>
</dbReference>
<dbReference type="PANTHER" id="PTHR43409:SF7">
    <property type="entry name" value="BLL1977 PROTEIN"/>
    <property type="match status" value="1"/>
</dbReference>
<feature type="domain" description="Radical SAM core" evidence="8">
    <location>
        <begin position="211"/>
        <end position="362"/>
    </location>
</feature>
<accession>A0ABS6S472</accession>
<keyword evidence="6" id="KW-0411">Iron-sulfur</keyword>
<evidence type="ECO:0000313" key="10">
    <source>
        <dbReference type="Proteomes" id="UP001196980"/>
    </source>
</evidence>
<evidence type="ECO:0000256" key="6">
    <source>
        <dbReference type="ARBA" id="ARBA00023014"/>
    </source>
</evidence>
<keyword evidence="4" id="KW-0479">Metal-binding</keyword>
<sequence length="362" mass="39743">MRTEIDIVLINPGDRKQVFQNLDADFSAIEPPFWVAVIAAYLRKCGFGVAIIDANADNITPDEVAARVDGMAAMLSVVVVYGSQPSASTQNMTIAGRICKALKAGTSSKVAIGGLHPSALPERTFKDTGVDFVIEGEGPYTLKGLIRHLKSGDGDYSKVPGLWYAHNDSVLHTQRAPLITDLDDMLPLAAWDLLPMKTYRAHNWHCFDDLSHRMPYGAIYTSLGCPFSCVFCCINAPFGKPGIRYRSPELIIDEIGDLVKNYGVKNIKIVDELFVFSEPHYMGIVELILQRGYDLNIWAYARVDTVKVANLKKMKKAGINWLALGIESANPDVRDGASKRMRVNDIKSVVGAIQDAGIRVIG</sequence>
<keyword evidence="5" id="KW-0408">Iron</keyword>
<dbReference type="RefSeq" id="WP_218254253.1">
    <property type="nucleotide sequence ID" value="NZ_JABXWD010000709.1"/>
</dbReference>
<feature type="non-terminal residue" evidence="9">
    <location>
        <position position="362"/>
    </location>
</feature>
<proteinExistence type="predicted"/>
<protein>
    <submittedName>
        <fullName evidence="9">Cobalamin B12-binding domain-containing protein</fullName>
    </submittedName>
</protein>
<evidence type="ECO:0000259" key="7">
    <source>
        <dbReference type="PROSITE" id="PS51332"/>
    </source>
</evidence>
<organism evidence="9 10">
    <name type="scientific">Candidatus Magnetobacterium casense</name>
    <dbReference type="NCBI Taxonomy" id="1455061"/>
    <lineage>
        <taxon>Bacteria</taxon>
        <taxon>Pseudomonadati</taxon>
        <taxon>Nitrospirota</taxon>
        <taxon>Thermodesulfovibrionia</taxon>
        <taxon>Thermodesulfovibrionales</taxon>
        <taxon>Candidatus Magnetobacteriaceae</taxon>
        <taxon>Candidatus Magnetobacterium</taxon>
    </lineage>
</organism>
<dbReference type="SFLD" id="SFLDG01123">
    <property type="entry name" value="methyltransferase_(Class_B)"/>
    <property type="match status" value="1"/>
</dbReference>
<dbReference type="SFLD" id="SFLDG01082">
    <property type="entry name" value="B12-binding_domain_containing"/>
    <property type="match status" value="1"/>
</dbReference>
<evidence type="ECO:0000256" key="5">
    <source>
        <dbReference type="ARBA" id="ARBA00023004"/>
    </source>
</evidence>
<name>A0ABS6S472_9BACT</name>
<gene>
    <name evidence="9" type="ORF">HWQ67_18880</name>
</gene>
<dbReference type="InterPro" id="IPR007197">
    <property type="entry name" value="rSAM"/>
</dbReference>
<evidence type="ECO:0000256" key="2">
    <source>
        <dbReference type="ARBA" id="ARBA00022679"/>
    </source>
</evidence>
<reference evidence="9 10" key="1">
    <citation type="journal article" date="2020" name="J Geophys Res Biogeosci">
        <title>Magnetotaxis as an Adaptation to Enable Bacterial Shuttling of Microbial Sulfur and Sulfur Cycling Across Aquatic Oxic#Anoxic Interfaces.</title>
        <authorList>
            <person name="Li J."/>
            <person name="Liu P."/>
            <person name="Wang J."/>
            <person name="Roberts A.P."/>
            <person name="Pan Y."/>
        </authorList>
    </citation>
    <scope>NUCLEOTIDE SEQUENCE [LARGE SCALE GENOMIC DNA]</scope>
    <source>
        <strain evidence="9 10">MYR-1_YQ</strain>
    </source>
</reference>
<keyword evidence="10" id="KW-1185">Reference proteome</keyword>
<feature type="domain" description="B12-binding" evidence="7">
    <location>
        <begin position="14"/>
        <end position="156"/>
    </location>
</feature>
<dbReference type="InterPro" id="IPR006158">
    <property type="entry name" value="Cobalamin-bd"/>
</dbReference>
<dbReference type="PROSITE" id="PS51332">
    <property type="entry name" value="B12_BINDING"/>
    <property type="match status" value="1"/>
</dbReference>
<comment type="caution">
    <text evidence="9">The sequence shown here is derived from an EMBL/GenBank/DDBJ whole genome shotgun (WGS) entry which is preliminary data.</text>
</comment>
<dbReference type="Proteomes" id="UP001196980">
    <property type="component" value="Unassembled WGS sequence"/>
</dbReference>
<dbReference type="InterPro" id="IPR034466">
    <property type="entry name" value="Methyltransferase_Class_B"/>
</dbReference>
<dbReference type="PANTHER" id="PTHR43409">
    <property type="entry name" value="ANAEROBIC MAGNESIUM-PROTOPORPHYRIN IX MONOMETHYL ESTER CYCLASE-RELATED"/>
    <property type="match status" value="1"/>
</dbReference>
<evidence type="ECO:0000313" key="9">
    <source>
        <dbReference type="EMBL" id="MBV6343636.1"/>
    </source>
</evidence>
<dbReference type="InterPro" id="IPR051198">
    <property type="entry name" value="BchE-like"/>
</dbReference>
<evidence type="ECO:0000256" key="4">
    <source>
        <dbReference type="ARBA" id="ARBA00022723"/>
    </source>
</evidence>
<dbReference type="Pfam" id="PF04055">
    <property type="entry name" value="Radical_SAM"/>
    <property type="match status" value="1"/>
</dbReference>
<dbReference type="CDD" id="cd01335">
    <property type="entry name" value="Radical_SAM"/>
    <property type="match status" value="1"/>
</dbReference>